<protein>
    <submittedName>
        <fullName evidence="2">Uncharacterized protein</fullName>
    </submittedName>
</protein>
<accession>K5V4S5</accession>
<evidence type="ECO:0000256" key="1">
    <source>
        <dbReference type="SAM" id="Phobius"/>
    </source>
</evidence>
<evidence type="ECO:0000313" key="2">
    <source>
        <dbReference type="EMBL" id="EKM57631.1"/>
    </source>
</evidence>
<evidence type="ECO:0000313" key="3">
    <source>
        <dbReference type="Proteomes" id="UP000008370"/>
    </source>
</evidence>
<feature type="transmembrane region" description="Helical" evidence="1">
    <location>
        <begin position="118"/>
        <end position="137"/>
    </location>
</feature>
<proteinExistence type="predicted"/>
<keyword evidence="1" id="KW-1133">Transmembrane helix</keyword>
<dbReference type="Proteomes" id="UP000008370">
    <property type="component" value="Unassembled WGS sequence"/>
</dbReference>
<dbReference type="HOGENOM" id="CLU_1409245_0_0_1"/>
<dbReference type="KEGG" id="pco:PHACADRAFT_192772"/>
<keyword evidence="3" id="KW-1185">Reference proteome</keyword>
<dbReference type="GeneID" id="18910873"/>
<keyword evidence="1" id="KW-0472">Membrane</keyword>
<dbReference type="EMBL" id="JH930470">
    <property type="protein sequence ID" value="EKM57631.1"/>
    <property type="molecule type" value="Genomic_DNA"/>
</dbReference>
<feature type="transmembrane region" description="Helical" evidence="1">
    <location>
        <begin position="41"/>
        <end position="61"/>
    </location>
</feature>
<feature type="transmembrane region" description="Helical" evidence="1">
    <location>
        <begin position="12"/>
        <end position="34"/>
    </location>
</feature>
<dbReference type="AlphaFoldDB" id="K5V4S5"/>
<name>K5V4S5_PHACS</name>
<sequence length="193" mass="21652">MMLLQDCTPLNILTWAPILIGLVQTAVFSALRVFAVWDRSYTWSLIVFALSMVPFLTNLVIAAVSKYRSVTNLLFEVTCILEIPLSAQAATMTFGHWRRARRLNLRVSLTACLLRDGTFYFVTLLAIGVVQLVTANFPPDLTLVGAFVTTLPLVLINRFMINLRAVDLEPLDYSEVSESTGKYWRDAAGLFEQ</sequence>
<dbReference type="RefSeq" id="XP_007392978.1">
    <property type="nucleotide sequence ID" value="XM_007392916.1"/>
</dbReference>
<feature type="transmembrane region" description="Helical" evidence="1">
    <location>
        <begin position="143"/>
        <end position="161"/>
    </location>
</feature>
<dbReference type="OrthoDB" id="2750812at2759"/>
<organism evidence="2 3">
    <name type="scientific">Phanerochaete carnosa (strain HHB-10118-sp)</name>
    <name type="common">White-rot fungus</name>
    <name type="synonym">Peniophora carnosa</name>
    <dbReference type="NCBI Taxonomy" id="650164"/>
    <lineage>
        <taxon>Eukaryota</taxon>
        <taxon>Fungi</taxon>
        <taxon>Dikarya</taxon>
        <taxon>Basidiomycota</taxon>
        <taxon>Agaricomycotina</taxon>
        <taxon>Agaricomycetes</taxon>
        <taxon>Polyporales</taxon>
        <taxon>Phanerochaetaceae</taxon>
        <taxon>Phanerochaete</taxon>
    </lineage>
</organism>
<keyword evidence="1" id="KW-0812">Transmembrane</keyword>
<reference evidence="2 3" key="1">
    <citation type="journal article" date="2012" name="BMC Genomics">
        <title>Comparative genomics of the white-rot fungi, Phanerochaete carnosa and P. chrysosporium, to elucidate the genetic basis of the distinct wood types they colonize.</title>
        <authorList>
            <person name="Suzuki H."/>
            <person name="MacDonald J."/>
            <person name="Syed K."/>
            <person name="Salamov A."/>
            <person name="Hori C."/>
            <person name="Aerts A."/>
            <person name="Henrissat B."/>
            <person name="Wiebenga A."/>
            <person name="vanKuyk P.A."/>
            <person name="Barry K."/>
            <person name="Lindquist E."/>
            <person name="LaButti K."/>
            <person name="Lapidus A."/>
            <person name="Lucas S."/>
            <person name="Coutinho P."/>
            <person name="Gong Y."/>
            <person name="Samejima M."/>
            <person name="Mahadevan R."/>
            <person name="Abou-Zaid M."/>
            <person name="de Vries R.P."/>
            <person name="Igarashi K."/>
            <person name="Yadav J.S."/>
            <person name="Grigoriev I.V."/>
            <person name="Master E.R."/>
        </authorList>
    </citation>
    <scope>NUCLEOTIDE SEQUENCE [LARGE SCALE GENOMIC DNA]</scope>
    <source>
        <strain evidence="2 3">HHB-10118-sp</strain>
    </source>
</reference>
<gene>
    <name evidence="2" type="ORF">PHACADRAFT_192772</name>
</gene>
<dbReference type="InParanoid" id="K5V4S5"/>